<keyword evidence="2" id="KW-1185">Reference proteome</keyword>
<comment type="caution">
    <text evidence="1">The sequence shown here is derived from an EMBL/GenBank/DDBJ whole genome shotgun (WGS) entry which is preliminary data.</text>
</comment>
<evidence type="ECO:0000313" key="2">
    <source>
        <dbReference type="Proteomes" id="UP000003598"/>
    </source>
</evidence>
<organism evidence="1 2">
    <name type="scientific">Paraprevotella clara YIT 11840</name>
    <dbReference type="NCBI Taxonomy" id="762968"/>
    <lineage>
        <taxon>Bacteria</taxon>
        <taxon>Pseudomonadati</taxon>
        <taxon>Bacteroidota</taxon>
        <taxon>Bacteroidia</taxon>
        <taxon>Bacteroidales</taxon>
        <taxon>Prevotellaceae</taxon>
        <taxon>Paraprevotella</taxon>
    </lineage>
</organism>
<accession>G5SNS5</accession>
<proteinExistence type="predicted"/>
<dbReference type="STRING" id="762968.HMPREF9441_01087"/>
<evidence type="ECO:0000313" key="1">
    <source>
        <dbReference type="EMBL" id="EHH01039.1"/>
    </source>
</evidence>
<dbReference type="EMBL" id="AFFY01000016">
    <property type="protein sequence ID" value="EHH01039.1"/>
    <property type="molecule type" value="Genomic_DNA"/>
</dbReference>
<dbReference type="HOGENOM" id="CLU_2975170_0_0_10"/>
<name>G5SNS5_9BACT</name>
<sequence>MTMEGIGTMETNSRQVLSLLEKIKSSKGRKLNKLGELLNKGGKTPFLFDEKDLKYILR</sequence>
<dbReference type="PATRIC" id="fig|762968.3.peg.972"/>
<protein>
    <submittedName>
        <fullName evidence="1">Uncharacterized protein</fullName>
    </submittedName>
</protein>
<gene>
    <name evidence="1" type="ORF">HMPREF9441_01087</name>
</gene>
<dbReference type="AlphaFoldDB" id="G5SNS5"/>
<reference evidence="1 2" key="1">
    <citation type="submission" date="2011-03" db="EMBL/GenBank/DDBJ databases">
        <authorList>
            <person name="Weinstock G."/>
            <person name="Sodergren E."/>
            <person name="Clifton S."/>
            <person name="Fulton L."/>
            <person name="Fulton B."/>
            <person name="Courtney L."/>
            <person name="Fronick C."/>
            <person name="Harrison M."/>
            <person name="Strong C."/>
            <person name="Farmer C."/>
            <person name="Delahaunty K."/>
            <person name="Markovic C."/>
            <person name="Hall O."/>
            <person name="Minx P."/>
            <person name="Tomlinson C."/>
            <person name="Mitreva M."/>
            <person name="Hou S."/>
            <person name="Chen J."/>
            <person name="Wollam A."/>
            <person name="Pepin K.H."/>
            <person name="Johnson M."/>
            <person name="Bhonagiri V."/>
            <person name="Zhang X."/>
            <person name="Suruliraj S."/>
            <person name="Warren W."/>
            <person name="Chinwalla A."/>
            <person name="Mardis E.R."/>
            <person name="Wilson R.K."/>
        </authorList>
    </citation>
    <scope>NUCLEOTIDE SEQUENCE [LARGE SCALE GENOMIC DNA]</scope>
    <source>
        <strain evidence="1 2">YIT 11840</strain>
    </source>
</reference>
<dbReference type="Proteomes" id="UP000003598">
    <property type="component" value="Unassembled WGS sequence"/>
</dbReference>